<feature type="compositionally biased region" description="Polar residues" evidence="7">
    <location>
        <begin position="22"/>
        <end position="48"/>
    </location>
</feature>
<sequence length="1524" mass="161745">MSSPNDRPTAPRRRTAHGAFVSTLSRLAPTTATTSAGTVEPYTPSTPGYPSLGSTLTSQAASLTASPASTSSAPAAISLDTTTATATATVAAPNMSLMSSPLRVVAGAADGATASLNTRASASTGVSSGTTTAGVSATSASGAPTTALDALEALAHASHDPTAVSTAVPSTTTATPTTSSNIIKPAPKKPLLARASASPSSAYTAPPIARSSSDPSRSREPQLRTAATSASDSSSWSLNYGQNSSTSHNSYGGFEALPASTSSYVSSSSYYHADVNASHFFGANAAFSFEDPSASYIRYQSQFQQAGTSIFNRVSGHIRSQALMGTAPILASGSHQSSAGSSAFNNSPVGSWSAENAFAGTSRRYNGESPLGGGRKLKEHSRAMRYSIGVVSRERGMVAMARPKEDGEGRVAVAGRACLRILKVPRGGVRRAVDPNASAISTASIAYRRSRSRGTTASDGYVGSSEDSAAPERRVERDGINEVLDVKLGSRLGGAHLFSDVAWGYAATSTKLATASTNGTVVLWDLNKDGSNRVDQVRHEHDRKVNRILFGGSTGSWVASGGQDGLIKLWDVREGPNQTRKLKTASPVKHLAFSPSSSQPWTLLAACASGTLIRFDVRNVNQRTGGVTDRIAGHTDACLSLDWRDGFHHERIDSAGGSRDGGWVVTSGLDRTIKIWDFSGATIATKPFRTLYPAQPAATVAWHPTKPTELATSPLSLLSEEGNSDGGDTLGGLDHAAAGWKTEIEVWDIRRPHFPKYALKTDEHPSAILYNDDETLWTVSKSNSTFQQHDINADSYVLLDSIPRATPAWSYDGTMSFIDEARTSHDVPFEFRSARIEDQIDQQGLEARRYQSTAYINTLQQFDPEFSASQFANLANSLVVGGLSFAEMCETNAKTYEYAERMDRCQFWRILKIWLEGTTPPESSSATPLKDGAPPSFKPDVLAAAASFGTSPHRLRFPHSSAYANSRWSVTTSPHVGPTDISNKVPLPDFAEESTSSETDSPHAEDHSQPTSRAYYPDLSSTSSDSEAESHFKVSAARKLSSSSSGNAVKAGLGGLTSLRPLNTNGSGLTMGRRSTSSTFGGTNLGGTATPIDNTLEASRPSSGSRHRTGPARPSGSSSENESGEEDGEGMSRRDRVTSLQIARSRRASSSTSDKRRPTQLREAFMAAQINGSRAVSADPTVVGLINSRRGSLAPPGTHARNSNDLQAATAEREQIELLILNTQRAQAMSRRLEEATEIMKRQIASVLQGFADDVSARYYSAVVICLLMYDSQLCAVACCVLQDRDVELDSLFVARVTQAYLGSLVLIFLSAFRFRDCPLTATVCCLTDSLNTAELHIAAASLQKYTPVVKLREKAQTSVTFHTACGNCGKALEGPPFNACVRCSARATRCCICQHDVDALLVFCAVCGHGAHPTCLALYSSAVSVNECSEPTKSPTPDRNFGTRRSSVASLASAYPSHPSTPGLLAPLRAWMWGEEGPIAEQSELRMSTEFGTTFAQRLSEQEELLAGCPSGLCEHSPCILAA</sequence>
<evidence type="ECO:0000256" key="2">
    <source>
        <dbReference type="ARBA" id="ARBA00022723"/>
    </source>
</evidence>
<name>A0A2X0KJW9_9BASI</name>
<protein>
    <submittedName>
        <fullName evidence="8">BZ3500_MvSof-1268-A1-R1_Chr1-2g01329 protein</fullName>
    </submittedName>
</protein>
<dbReference type="PROSITE" id="PS00678">
    <property type="entry name" value="WD_REPEATS_1"/>
    <property type="match status" value="2"/>
</dbReference>
<dbReference type="InterPro" id="IPR019775">
    <property type="entry name" value="WD40_repeat_CS"/>
</dbReference>
<evidence type="ECO:0000256" key="1">
    <source>
        <dbReference type="ARBA" id="ARBA00022574"/>
    </source>
</evidence>
<evidence type="ECO:0000256" key="5">
    <source>
        <dbReference type="ARBA" id="ARBA00022833"/>
    </source>
</evidence>
<feature type="region of interest" description="Disordered" evidence="7">
    <location>
        <begin position="118"/>
        <end position="141"/>
    </location>
</feature>
<dbReference type="OrthoDB" id="60955at2759"/>
<evidence type="ECO:0000256" key="7">
    <source>
        <dbReference type="SAM" id="MobiDB-lite"/>
    </source>
</evidence>
<dbReference type="InterPro" id="IPR037590">
    <property type="entry name" value="WDR24"/>
</dbReference>
<feature type="compositionally biased region" description="Polar residues" evidence="7">
    <location>
        <begin position="1091"/>
        <end position="1104"/>
    </location>
</feature>
<proteinExistence type="predicted"/>
<dbReference type="PROSITE" id="PS50294">
    <property type="entry name" value="WD_REPEATS_REGION"/>
    <property type="match status" value="1"/>
</dbReference>
<dbReference type="STRING" id="289078.A0A2X0KJW9"/>
<feature type="compositionally biased region" description="Low complexity" evidence="7">
    <location>
        <begin position="51"/>
        <end position="73"/>
    </location>
</feature>
<feature type="repeat" description="WD" evidence="6">
    <location>
        <begin position="648"/>
        <end position="686"/>
    </location>
</feature>
<keyword evidence="2" id="KW-0479">Metal-binding</keyword>
<dbReference type="GO" id="GO:0008270">
    <property type="term" value="F:zinc ion binding"/>
    <property type="evidence" value="ECO:0007669"/>
    <property type="project" value="UniProtKB-KW"/>
</dbReference>
<dbReference type="SUPFAM" id="SSF50978">
    <property type="entry name" value="WD40 repeat-like"/>
    <property type="match status" value="1"/>
</dbReference>
<dbReference type="GO" id="GO:0005774">
    <property type="term" value="C:vacuolar membrane"/>
    <property type="evidence" value="ECO:0007669"/>
    <property type="project" value="TreeGrafter"/>
</dbReference>
<dbReference type="GO" id="GO:0016239">
    <property type="term" value="P:positive regulation of macroautophagy"/>
    <property type="evidence" value="ECO:0007669"/>
    <property type="project" value="TreeGrafter"/>
</dbReference>
<keyword evidence="5" id="KW-0862">Zinc</keyword>
<evidence type="ECO:0000313" key="8">
    <source>
        <dbReference type="EMBL" id="SCZ91316.1"/>
    </source>
</evidence>
<gene>
    <name evidence="8" type="ORF">BZ3500_MVSOF-1268-A1-R1_CHR1-2G01329</name>
</gene>
<feature type="compositionally biased region" description="Low complexity" evidence="7">
    <location>
        <begin position="225"/>
        <end position="237"/>
    </location>
</feature>
<evidence type="ECO:0000256" key="4">
    <source>
        <dbReference type="ARBA" id="ARBA00022771"/>
    </source>
</evidence>
<evidence type="ECO:0000256" key="3">
    <source>
        <dbReference type="ARBA" id="ARBA00022737"/>
    </source>
</evidence>
<dbReference type="InterPro" id="IPR020472">
    <property type="entry name" value="WD40_PAC1"/>
</dbReference>
<dbReference type="Proteomes" id="UP000249723">
    <property type="component" value="Unassembled WGS sequence"/>
</dbReference>
<dbReference type="InterPro" id="IPR036322">
    <property type="entry name" value="WD40_repeat_dom_sf"/>
</dbReference>
<accession>A0A2X0KJW9</accession>
<feature type="region of interest" description="Disordered" evidence="7">
    <location>
        <begin position="1"/>
        <end position="73"/>
    </location>
</feature>
<dbReference type="InterPro" id="IPR015943">
    <property type="entry name" value="WD40/YVTN_repeat-like_dom_sf"/>
</dbReference>
<organism evidence="8 9">
    <name type="scientific">Microbotryum saponariae</name>
    <dbReference type="NCBI Taxonomy" id="289078"/>
    <lineage>
        <taxon>Eukaryota</taxon>
        <taxon>Fungi</taxon>
        <taxon>Dikarya</taxon>
        <taxon>Basidiomycota</taxon>
        <taxon>Pucciniomycotina</taxon>
        <taxon>Microbotryomycetes</taxon>
        <taxon>Microbotryales</taxon>
        <taxon>Microbotryaceae</taxon>
        <taxon>Microbotryum</taxon>
    </lineage>
</organism>
<dbReference type="PANTHER" id="PTHR46200:SF1">
    <property type="entry name" value="GATOR COMPLEX PROTEIN WDR24"/>
    <property type="match status" value="1"/>
</dbReference>
<evidence type="ECO:0000313" key="9">
    <source>
        <dbReference type="Proteomes" id="UP000249723"/>
    </source>
</evidence>
<keyword evidence="3" id="KW-0677">Repeat</keyword>
<feature type="region of interest" description="Disordered" evidence="7">
    <location>
        <begin position="448"/>
        <end position="476"/>
    </location>
</feature>
<dbReference type="EMBL" id="FMWP01000015">
    <property type="protein sequence ID" value="SCZ91316.1"/>
    <property type="molecule type" value="Genomic_DNA"/>
</dbReference>
<feature type="compositionally biased region" description="Low complexity" evidence="7">
    <location>
        <begin position="120"/>
        <end position="141"/>
    </location>
</feature>
<dbReference type="GO" id="GO:0061700">
    <property type="term" value="C:GATOR2 complex"/>
    <property type="evidence" value="ECO:0007669"/>
    <property type="project" value="TreeGrafter"/>
</dbReference>
<feature type="repeat" description="WD" evidence="6">
    <location>
        <begin position="538"/>
        <end position="580"/>
    </location>
</feature>
<dbReference type="PROSITE" id="PS50082">
    <property type="entry name" value="WD_REPEATS_2"/>
    <property type="match status" value="2"/>
</dbReference>
<dbReference type="PRINTS" id="PR00320">
    <property type="entry name" value="GPROTEINBRPT"/>
</dbReference>
<keyword evidence="9" id="KW-1185">Reference proteome</keyword>
<feature type="compositionally biased region" description="Polar residues" evidence="7">
    <location>
        <begin position="1060"/>
        <end position="1082"/>
    </location>
</feature>
<feature type="region of interest" description="Disordered" evidence="7">
    <location>
        <begin position="970"/>
        <end position="1159"/>
    </location>
</feature>
<dbReference type="GO" id="GO:1904263">
    <property type="term" value="P:positive regulation of TORC1 signaling"/>
    <property type="evidence" value="ECO:0007669"/>
    <property type="project" value="TreeGrafter"/>
</dbReference>
<dbReference type="SMART" id="SM00320">
    <property type="entry name" value="WD40"/>
    <property type="match status" value="4"/>
</dbReference>
<dbReference type="GO" id="GO:0005829">
    <property type="term" value="C:cytosol"/>
    <property type="evidence" value="ECO:0007669"/>
    <property type="project" value="TreeGrafter"/>
</dbReference>
<dbReference type="Gene3D" id="2.130.10.10">
    <property type="entry name" value="YVTN repeat-like/Quinoprotein amine dehydrogenase"/>
    <property type="match status" value="2"/>
</dbReference>
<keyword evidence="4" id="KW-0863">Zinc-finger</keyword>
<feature type="region of interest" description="Disordered" evidence="7">
    <location>
        <begin position="160"/>
        <end position="239"/>
    </location>
</feature>
<feature type="compositionally biased region" description="Low complexity" evidence="7">
    <location>
        <begin position="190"/>
        <end position="215"/>
    </location>
</feature>
<dbReference type="PANTHER" id="PTHR46200">
    <property type="entry name" value="GATOR COMPLEX PROTEIN WDR24"/>
    <property type="match status" value="1"/>
</dbReference>
<dbReference type="Pfam" id="PF00400">
    <property type="entry name" value="WD40"/>
    <property type="match status" value="2"/>
</dbReference>
<evidence type="ECO:0000256" key="6">
    <source>
        <dbReference type="PROSITE-ProRule" id="PRU00221"/>
    </source>
</evidence>
<feature type="compositionally biased region" description="Low complexity" evidence="7">
    <location>
        <begin position="161"/>
        <end position="180"/>
    </location>
</feature>
<dbReference type="InterPro" id="IPR001680">
    <property type="entry name" value="WD40_rpt"/>
</dbReference>
<reference evidence="9" key="1">
    <citation type="submission" date="2016-10" db="EMBL/GenBank/DDBJ databases">
        <authorList>
            <person name="Jeantristanb JTB J.-T."/>
            <person name="Ricardo R."/>
        </authorList>
    </citation>
    <scope>NUCLEOTIDE SEQUENCE [LARGE SCALE GENOMIC DNA]</scope>
</reference>
<keyword evidence="1 6" id="KW-0853">WD repeat</keyword>